<dbReference type="EMBL" id="CP022386">
    <property type="protein sequence ID" value="ATA86839.1"/>
    <property type="molecule type" value="Genomic_DNA"/>
</dbReference>
<name>A0A250FNU7_9FLAO</name>
<protein>
    <submittedName>
        <fullName evidence="2">Uncharacterized protein</fullName>
    </submittedName>
</protein>
<dbReference type="AlphaFoldDB" id="A0A250FNU7"/>
<evidence type="ECO:0000313" key="3">
    <source>
        <dbReference type="Proteomes" id="UP000217250"/>
    </source>
</evidence>
<reference evidence="3" key="1">
    <citation type="submission" date="2017-06" db="EMBL/GenBank/DDBJ databases">
        <title>Capnocytophaga spp. assemblies.</title>
        <authorList>
            <person name="Gulvik C.A."/>
        </authorList>
    </citation>
    <scope>NUCLEOTIDE SEQUENCE [LARGE SCALE GENOMIC DNA]</scope>
    <source>
        <strain evidence="3">H1496</strain>
    </source>
</reference>
<feature type="region of interest" description="Disordered" evidence="1">
    <location>
        <begin position="16"/>
        <end position="59"/>
    </location>
</feature>
<accession>A0A250FNU7</accession>
<proteinExistence type="predicted"/>
<evidence type="ECO:0000313" key="2">
    <source>
        <dbReference type="EMBL" id="ATA86839.1"/>
    </source>
</evidence>
<evidence type="ECO:0000256" key="1">
    <source>
        <dbReference type="SAM" id="MobiDB-lite"/>
    </source>
</evidence>
<organism evidence="2 3">
    <name type="scientific">Capnocytophaga gingivalis</name>
    <dbReference type="NCBI Taxonomy" id="1017"/>
    <lineage>
        <taxon>Bacteria</taxon>
        <taxon>Pseudomonadati</taxon>
        <taxon>Bacteroidota</taxon>
        <taxon>Flavobacteriia</taxon>
        <taxon>Flavobacteriales</taxon>
        <taxon>Flavobacteriaceae</taxon>
        <taxon>Capnocytophaga</taxon>
    </lineage>
</organism>
<dbReference type="KEGG" id="cgh:CGC50_06485"/>
<dbReference type="Proteomes" id="UP000217250">
    <property type="component" value="Chromosome"/>
</dbReference>
<gene>
    <name evidence="2" type="ORF">CGC50_06485</name>
</gene>
<feature type="compositionally biased region" description="Basic and acidic residues" evidence="1">
    <location>
        <begin position="20"/>
        <end position="59"/>
    </location>
</feature>
<sequence>MYLSVFELFLKNQTYNQSDNTRRERQNRKEKSGFFAKENRAIKGEKIHESSAEKLMRND</sequence>